<dbReference type="GO" id="GO:0008113">
    <property type="term" value="F:peptide-methionine (S)-S-oxide reductase activity"/>
    <property type="evidence" value="ECO:0007669"/>
    <property type="project" value="UniProtKB-UniRule"/>
</dbReference>
<comment type="catalytic activity">
    <reaction evidence="3 4">
        <text>[thioredoxin]-disulfide + L-methionine + H2O = L-methionine (S)-S-oxide + [thioredoxin]-dithiol</text>
        <dbReference type="Rhea" id="RHEA:19993"/>
        <dbReference type="Rhea" id="RHEA-COMP:10698"/>
        <dbReference type="Rhea" id="RHEA-COMP:10700"/>
        <dbReference type="ChEBI" id="CHEBI:15377"/>
        <dbReference type="ChEBI" id="CHEBI:29950"/>
        <dbReference type="ChEBI" id="CHEBI:50058"/>
        <dbReference type="ChEBI" id="CHEBI:57844"/>
        <dbReference type="ChEBI" id="CHEBI:58772"/>
        <dbReference type="EC" id="1.8.4.11"/>
    </reaction>
</comment>
<dbReference type="PANTHER" id="PTHR43774:SF1">
    <property type="entry name" value="PEPTIDE METHIONINE SULFOXIDE REDUCTASE MSRA 2"/>
    <property type="match status" value="1"/>
</dbReference>
<keyword evidence="1 4" id="KW-0560">Oxidoreductase</keyword>
<dbReference type="InterPro" id="IPR002569">
    <property type="entry name" value="Met_Sox_Rdtase_MsrA_dom"/>
</dbReference>
<dbReference type="RefSeq" id="WP_063976211.1">
    <property type="nucleotide sequence ID" value="NZ_LSTR01000025.1"/>
</dbReference>
<accession>A0A177JVW1</accession>
<dbReference type="HAMAP" id="MF_01401">
    <property type="entry name" value="MsrA"/>
    <property type="match status" value="1"/>
</dbReference>
<comment type="function">
    <text evidence="4">Has an important function as a repair enzyme for proteins that have been inactivated by oxidation. Catalyzes the reversible oxidation-reduction of methionine sulfoxide in proteins to methionine.</text>
</comment>
<feature type="domain" description="Peptide methionine sulphoxide reductase MsrA" evidence="6">
    <location>
        <begin position="47"/>
        <end position="199"/>
    </location>
</feature>
<dbReference type="PANTHER" id="PTHR43774">
    <property type="entry name" value="PEPTIDE METHIONINE SULFOXIDE REDUCTASE"/>
    <property type="match status" value="1"/>
</dbReference>
<feature type="signal peptide" evidence="5">
    <location>
        <begin position="1"/>
        <end position="19"/>
    </location>
</feature>
<protein>
    <recommendedName>
        <fullName evidence="4">Peptide methionine sulfoxide reductase MsrA</fullName>
        <shortName evidence="4">Protein-methionine-S-oxide reductase</shortName>
        <ecNumber evidence="4">1.8.4.11</ecNumber>
    </recommendedName>
    <alternativeName>
        <fullName evidence="4">Peptide-methionine (S)-S-oxide reductase</fullName>
        <shortName evidence="4">Peptide Met(O) reductase</shortName>
    </alternativeName>
</protein>
<reference evidence="7 8" key="1">
    <citation type="submission" date="2016-02" db="EMBL/GenBank/DDBJ databases">
        <authorList>
            <person name="Wen L."/>
            <person name="He K."/>
            <person name="Yang H."/>
        </authorList>
    </citation>
    <scope>NUCLEOTIDE SEQUENCE [LARGE SCALE GENOMIC DNA]</scope>
    <source>
        <strain evidence="7 8">CD09_2</strain>
    </source>
</reference>
<evidence type="ECO:0000256" key="3">
    <source>
        <dbReference type="ARBA" id="ARBA00048782"/>
    </source>
</evidence>
<evidence type="ECO:0000256" key="4">
    <source>
        <dbReference type="HAMAP-Rule" id="MF_01401"/>
    </source>
</evidence>
<evidence type="ECO:0000256" key="1">
    <source>
        <dbReference type="ARBA" id="ARBA00023002"/>
    </source>
</evidence>
<dbReference type="GO" id="GO:0033744">
    <property type="term" value="F:L-methionine:thioredoxin-disulfide S-oxidoreductase activity"/>
    <property type="evidence" value="ECO:0007669"/>
    <property type="project" value="RHEA"/>
</dbReference>
<evidence type="ECO:0000259" key="6">
    <source>
        <dbReference type="Pfam" id="PF01625"/>
    </source>
</evidence>
<dbReference type="NCBIfam" id="TIGR00401">
    <property type="entry name" value="msrA"/>
    <property type="match status" value="1"/>
</dbReference>
<comment type="caution">
    <text evidence="7">The sequence shown here is derived from an EMBL/GenBank/DDBJ whole genome shotgun (WGS) entry which is preliminary data.</text>
</comment>
<comment type="catalytic activity">
    <reaction evidence="2 4">
        <text>L-methionyl-[protein] + [thioredoxin]-disulfide + H2O = L-methionyl-(S)-S-oxide-[protein] + [thioredoxin]-dithiol</text>
        <dbReference type="Rhea" id="RHEA:14217"/>
        <dbReference type="Rhea" id="RHEA-COMP:10698"/>
        <dbReference type="Rhea" id="RHEA-COMP:10700"/>
        <dbReference type="Rhea" id="RHEA-COMP:12313"/>
        <dbReference type="Rhea" id="RHEA-COMP:12315"/>
        <dbReference type="ChEBI" id="CHEBI:15377"/>
        <dbReference type="ChEBI" id="CHEBI:16044"/>
        <dbReference type="ChEBI" id="CHEBI:29950"/>
        <dbReference type="ChEBI" id="CHEBI:44120"/>
        <dbReference type="ChEBI" id="CHEBI:50058"/>
        <dbReference type="EC" id="1.8.4.11"/>
    </reaction>
</comment>
<feature type="active site" evidence="4">
    <location>
        <position position="54"/>
    </location>
</feature>
<sequence length="221" mass="23891">MSSKILFAAAILAGGAAFASLAPVRAEGPVSAPAAKMREAIPGNRETAIFAGGCFWGVEGVFSHVKGVISATSGYTGGTASTAQYETVSTGTTGHAESVRVIFDPRQVNYADLLRIYFSVVADPTEVNRQGPDEGTQYRTALFPLSPTQASTARAYIAQLSDAHVYARPIATKLEKQQGFFPAEAYHQDFMARNPNYPYIVYNDRPKVEALKRMFPQAWKS</sequence>
<dbReference type="EC" id="1.8.4.11" evidence="4"/>
<evidence type="ECO:0000256" key="2">
    <source>
        <dbReference type="ARBA" id="ARBA00047806"/>
    </source>
</evidence>
<keyword evidence="5" id="KW-0732">Signal</keyword>
<dbReference type="Gene3D" id="3.30.1060.10">
    <property type="entry name" value="Peptide methionine sulphoxide reductase MsrA"/>
    <property type="match status" value="1"/>
</dbReference>
<dbReference type="SUPFAM" id="SSF55068">
    <property type="entry name" value="Peptide methionine sulfoxide reductase"/>
    <property type="match status" value="1"/>
</dbReference>
<name>A0A177JVW1_SPHYA</name>
<comment type="similarity">
    <text evidence="4">Belongs to the MsrA Met sulfoxide reductase family.</text>
</comment>
<dbReference type="InterPro" id="IPR036509">
    <property type="entry name" value="Met_Sox_Rdtase_MsrA_sf"/>
</dbReference>
<evidence type="ECO:0000313" key="7">
    <source>
        <dbReference type="EMBL" id="OAH45380.1"/>
    </source>
</evidence>
<evidence type="ECO:0000256" key="5">
    <source>
        <dbReference type="SAM" id="SignalP"/>
    </source>
</evidence>
<evidence type="ECO:0000313" key="8">
    <source>
        <dbReference type="Proteomes" id="UP000077262"/>
    </source>
</evidence>
<dbReference type="AlphaFoldDB" id="A0A177JVW1"/>
<dbReference type="Pfam" id="PF01625">
    <property type="entry name" value="PMSR"/>
    <property type="match status" value="1"/>
</dbReference>
<gene>
    <name evidence="4" type="primary">msrA</name>
    <name evidence="7" type="ORF">AX777_17370</name>
</gene>
<feature type="chain" id="PRO_5008065408" description="Peptide methionine sulfoxide reductase MsrA" evidence="5">
    <location>
        <begin position="20"/>
        <end position="221"/>
    </location>
</feature>
<proteinExistence type="inferred from homology"/>
<dbReference type="EMBL" id="LSTR01000025">
    <property type="protein sequence ID" value="OAH45380.1"/>
    <property type="molecule type" value="Genomic_DNA"/>
</dbReference>
<organism evidence="7 8">
    <name type="scientific">Sphingobium yanoikuyae</name>
    <name type="common">Sphingomonas yanoikuyae</name>
    <dbReference type="NCBI Taxonomy" id="13690"/>
    <lineage>
        <taxon>Bacteria</taxon>
        <taxon>Pseudomonadati</taxon>
        <taxon>Pseudomonadota</taxon>
        <taxon>Alphaproteobacteria</taxon>
        <taxon>Sphingomonadales</taxon>
        <taxon>Sphingomonadaceae</taxon>
        <taxon>Sphingobium</taxon>
    </lineage>
</organism>
<dbReference type="Proteomes" id="UP000077262">
    <property type="component" value="Unassembled WGS sequence"/>
</dbReference>